<dbReference type="Pfam" id="PF13462">
    <property type="entry name" value="Thioredoxin_4"/>
    <property type="match status" value="1"/>
</dbReference>
<dbReference type="EMBL" id="CP034145">
    <property type="protein sequence ID" value="AZH26151.1"/>
    <property type="molecule type" value="Genomic_DNA"/>
</dbReference>
<feature type="domain" description="Thioredoxin" evidence="8">
    <location>
        <begin position="37"/>
        <end position="213"/>
    </location>
</feature>
<keyword evidence="4" id="KW-0249">Electron transport</keyword>
<evidence type="ECO:0000313" key="11">
    <source>
        <dbReference type="Proteomes" id="UP000277326"/>
    </source>
</evidence>
<keyword evidence="12" id="KW-1185">Reference proteome</keyword>
<organism evidence="10 11">
    <name type="scientific">Haloplanus aerogenes</name>
    <dbReference type="NCBI Taxonomy" id="660522"/>
    <lineage>
        <taxon>Archaea</taxon>
        <taxon>Methanobacteriati</taxon>
        <taxon>Methanobacteriota</taxon>
        <taxon>Stenosarchaea group</taxon>
        <taxon>Halobacteria</taxon>
        <taxon>Halobacteriales</taxon>
        <taxon>Haloferacaceae</taxon>
        <taxon>Haloplanus</taxon>
    </lineage>
</organism>
<dbReference type="OrthoDB" id="15256at2157"/>
<comment type="similarity">
    <text evidence="1">Belongs to the thioredoxin family. DsbA subfamily.</text>
</comment>
<dbReference type="PANTHER" id="PTHR13887:SF14">
    <property type="entry name" value="DISULFIDE BOND FORMATION PROTEIN D"/>
    <property type="match status" value="1"/>
</dbReference>
<dbReference type="SUPFAM" id="SSF52833">
    <property type="entry name" value="Thioredoxin-like"/>
    <property type="match status" value="1"/>
</dbReference>
<dbReference type="GO" id="GO:0016491">
    <property type="term" value="F:oxidoreductase activity"/>
    <property type="evidence" value="ECO:0007669"/>
    <property type="project" value="UniProtKB-KW"/>
</dbReference>
<evidence type="ECO:0000259" key="8">
    <source>
        <dbReference type="PROSITE" id="PS51352"/>
    </source>
</evidence>
<dbReference type="AlphaFoldDB" id="A0A3M0DI11"/>
<keyword evidence="10" id="KW-0413">Isomerase</keyword>
<evidence type="ECO:0000256" key="4">
    <source>
        <dbReference type="ARBA" id="ARBA00022982"/>
    </source>
</evidence>
<evidence type="ECO:0000256" key="5">
    <source>
        <dbReference type="ARBA" id="ARBA00023002"/>
    </source>
</evidence>
<dbReference type="PANTHER" id="PTHR13887">
    <property type="entry name" value="GLUTATHIONE S-TRANSFERASE KAPPA"/>
    <property type="match status" value="1"/>
</dbReference>
<evidence type="ECO:0000256" key="2">
    <source>
        <dbReference type="ARBA" id="ARBA00007787"/>
    </source>
</evidence>
<protein>
    <submittedName>
        <fullName evidence="9">DsbA family protein</fullName>
    </submittedName>
    <submittedName>
        <fullName evidence="10">Protein-disulfide isomerase</fullName>
    </submittedName>
</protein>
<keyword evidence="4" id="KW-0813">Transport</keyword>
<sequence length="213" mass="22867">MHGTRRQYLRAAVGVGGVGLVAGCLGGGTRGTSDCDIEDEPTVSDLPAPTIGPSDAEVTVAAFEDFACPHCATYSLEVFPDLRAEYVETGVVRYEFHDFPIPVDERWSWQTASAARGVQDETDDATFFEYAHALFENQNDYSPALVTDLANDVGAPGCAIQADALNETYRPVIEADRQRALDRGAQGTPAIYVAGRSVEPSYDAIASAIEAER</sequence>
<name>A0A3M0DI11_9EURY</name>
<dbReference type="EMBL" id="REFS01000003">
    <property type="protein sequence ID" value="RMB18396.1"/>
    <property type="molecule type" value="Genomic_DNA"/>
</dbReference>
<dbReference type="PROSITE" id="PS51257">
    <property type="entry name" value="PROKAR_LIPOPROTEIN"/>
    <property type="match status" value="1"/>
</dbReference>
<evidence type="ECO:0000313" key="10">
    <source>
        <dbReference type="EMBL" id="RMB18396.1"/>
    </source>
</evidence>
<proteinExistence type="inferred from homology"/>
<dbReference type="InterPro" id="IPR013766">
    <property type="entry name" value="Thioredoxin_domain"/>
</dbReference>
<accession>A0A3M0DI11</accession>
<reference evidence="10 11" key="1">
    <citation type="journal article" date="2015" name="Stand. Genomic Sci.">
        <title>Genomic Encyclopedia of Bacterial and Archaeal Type Strains, Phase III: the genomes of soil and plant-associated and newly described type strains.</title>
        <authorList>
            <person name="Whitman W.B."/>
            <person name="Woyke T."/>
            <person name="Klenk H.P."/>
            <person name="Zhou Y."/>
            <person name="Lilburn T.G."/>
            <person name="Beck B.J."/>
            <person name="De Vos P."/>
            <person name="Vandamme P."/>
            <person name="Eisen J.A."/>
            <person name="Garrity G."/>
            <person name="Hugenholtz P."/>
            <person name="Kyrpides N.C."/>
        </authorList>
    </citation>
    <scope>NUCLEOTIDE SEQUENCE [LARGE SCALE GENOMIC DNA]</scope>
    <source>
        <strain evidence="10 11">CGMCC 1.10124</strain>
    </source>
</reference>
<dbReference type="Gene3D" id="3.40.30.10">
    <property type="entry name" value="Glutaredoxin"/>
    <property type="match status" value="1"/>
</dbReference>
<dbReference type="Proteomes" id="UP000277326">
    <property type="component" value="Unassembled WGS sequence"/>
</dbReference>
<keyword evidence="3" id="KW-0732">Signal</keyword>
<reference evidence="10" key="3">
    <citation type="submission" date="2018-10" db="EMBL/GenBank/DDBJ databases">
        <authorList>
            <person name="Whitman W."/>
            <person name="Huntemann M."/>
            <person name="Clum A."/>
            <person name="Pillay M."/>
            <person name="Palaniappan K."/>
            <person name="Varghese N."/>
            <person name="Mikhailova N."/>
            <person name="Stamatis D."/>
            <person name="Reddy T."/>
            <person name="Daum C."/>
            <person name="Shapiro N."/>
            <person name="Ivanova N."/>
            <person name="Kyrpides N."/>
            <person name="Woyke T."/>
        </authorList>
    </citation>
    <scope>NUCLEOTIDE SEQUENCE</scope>
    <source>
        <strain evidence="10">CGMCC 1.10124</strain>
    </source>
</reference>
<dbReference type="RefSeq" id="WP_121920481.1">
    <property type="nucleotide sequence ID" value="NZ_CP034145.1"/>
</dbReference>
<evidence type="ECO:0000313" key="12">
    <source>
        <dbReference type="Proteomes" id="UP000282007"/>
    </source>
</evidence>
<dbReference type="Proteomes" id="UP000282007">
    <property type="component" value="Chromosome"/>
</dbReference>
<evidence type="ECO:0000256" key="3">
    <source>
        <dbReference type="ARBA" id="ARBA00022729"/>
    </source>
</evidence>
<evidence type="ECO:0000256" key="1">
    <source>
        <dbReference type="ARBA" id="ARBA00005791"/>
    </source>
</evidence>
<dbReference type="PROSITE" id="PS51352">
    <property type="entry name" value="THIOREDOXIN_2"/>
    <property type="match status" value="1"/>
</dbReference>
<dbReference type="InterPro" id="IPR036249">
    <property type="entry name" value="Thioredoxin-like_sf"/>
</dbReference>
<keyword evidence="7" id="KW-0676">Redox-active center</keyword>
<dbReference type="InterPro" id="IPR012336">
    <property type="entry name" value="Thioredoxin-like_fold"/>
</dbReference>
<dbReference type="KEGG" id="haer:DU502_12625"/>
<dbReference type="GO" id="GO:0016853">
    <property type="term" value="F:isomerase activity"/>
    <property type="evidence" value="ECO:0007669"/>
    <property type="project" value="UniProtKB-KW"/>
</dbReference>
<gene>
    <name evidence="10" type="ORF">ATH50_1851</name>
    <name evidence="9" type="ORF">DU502_12625</name>
</gene>
<dbReference type="GeneID" id="38472145"/>
<keyword evidence="5" id="KW-0560">Oxidoreductase</keyword>
<evidence type="ECO:0000256" key="7">
    <source>
        <dbReference type="ARBA" id="ARBA00023284"/>
    </source>
</evidence>
<keyword evidence="6" id="KW-1015">Disulfide bond</keyword>
<reference evidence="9 12" key="2">
    <citation type="submission" date="2018-07" db="EMBL/GenBank/DDBJ databases">
        <title>Genome sequences of Haloplanus aerogenes JCM 16430T.</title>
        <authorList>
            <person name="Kim Y.B."/>
            <person name="Roh S.W."/>
        </authorList>
    </citation>
    <scope>NUCLEOTIDE SEQUENCE [LARGE SCALE GENOMIC DNA]</scope>
    <source>
        <strain evidence="9 12">JCM 16430</strain>
    </source>
</reference>
<comment type="similarity">
    <text evidence="2">Belongs to the glutaredoxin family.</text>
</comment>
<evidence type="ECO:0000256" key="6">
    <source>
        <dbReference type="ARBA" id="ARBA00023157"/>
    </source>
</evidence>
<evidence type="ECO:0000313" key="9">
    <source>
        <dbReference type="EMBL" id="AZH26151.1"/>
    </source>
</evidence>